<sequence>MSVSVSIRLPDETARALEEVARAIDRPKTFLIRKAIESYLIEQADYQIALDRI</sequence>
<evidence type="ECO:0000313" key="7">
    <source>
        <dbReference type="Proteomes" id="UP000576480"/>
    </source>
</evidence>
<evidence type="ECO:0000313" key="9">
    <source>
        <dbReference type="Proteomes" id="UP000591948"/>
    </source>
</evidence>
<dbReference type="EMBL" id="BLSA01000079">
    <property type="protein sequence ID" value="GFP32451.1"/>
    <property type="molecule type" value="Genomic_DNA"/>
</dbReference>
<comment type="caution">
    <text evidence="2">The sequence shown here is derived from an EMBL/GenBank/DDBJ whole genome shotgun (WGS) entry which is preliminary data.</text>
</comment>
<dbReference type="InterPro" id="IPR010985">
    <property type="entry name" value="Ribbon_hlx_hlx"/>
</dbReference>
<protein>
    <submittedName>
        <fullName evidence="2">RHH-type transcriptional regulator, rel operon repressor / antitoxin RelB</fullName>
    </submittedName>
</protein>
<evidence type="ECO:0000313" key="3">
    <source>
        <dbReference type="EMBL" id="GFP27440.1"/>
    </source>
</evidence>
<dbReference type="CDD" id="cd22233">
    <property type="entry name" value="RHH_CopAso-like"/>
    <property type="match status" value="1"/>
</dbReference>
<dbReference type="Proteomes" id="UP000576480">
    <property type="component" value="Unassembled WGS sequence"/>
</dbReference>
<dbReference type="InterPro" id="IPR013321">
    <property type="entry name" value="Arc_rbn_hlx_hlx"/>
</dbReference>
<reference evidence="6 7" key="1">
    <citation type="journal article" date="2020" name="Front. Microbiol.">
        <title>Single-cell genomics of novel Actinobacteria with the Wood-Ljungdahl pathway discovered in a serpentinizing system.</title>
        <authorList>
            <person name="Merino N."/>
            <person name="Kawai M."/>
            <person name="Boyd E.S."/>
            <person name="Colman D.R."/>
            <person name="McGlynn S.E."/>
            <person name="Nealson K.H."/>
            <person name="Kurokawa K."/>
            <person name="Hongoh Y."/>
        </authorList>
    </citation>
    <scope>NUCLEOTIDE SEQUENCE [LARGE SCALE GENOMIC DNA]</scope>
    <source>
        <strain evidence="2 8">S06</strain>
        <strain evidence="3 9">S33</strain>
        <strain evidence="4 6">S42</strain>
        <strain evidence="5 7">S43</strain>
    </source>
</reference>
<dbReference type="EMBL" id="BLRV01000307">
    <property type="protein sequence ID" value="GFP22274.1"/>
    <property type="molecule type" value="Genomic_DNA"/>
</dbReference>
<dbReference type="Proteomes" id="UP000568877">
    <property type="component" value="Unassembled WGS sequence"/>
</dbReference>
<dbReference type="Proteomes" id="UP000580051">
    <property type="component" value="Unassembled WGS sequence"/>
</dbReference>
<dbReference type="Pfam" id="PF01402">
    <property type="entry name" value="RHH_1"/>
    <property type="match status" value="1"/>
</dbReference>
<proteinExistence type="predicted"/>
<evidence type="ECO:0000313" key="2">
    <source>
        <dbReference type="EMBL" id="GFP22274.1"/>
    </source>
</evidence>
<evidence type="ECO:0000313" key="8">
    <source>
        <dbReference type="Proteomes" id="UP000580051"/>
    </source>
</evidence>
<name>A0A6V8NSA7_9ACTN</name>
<accession>A0A6V8NSA7</accession>
<evidence type="ECO:0000259" key="1">
    <source>
        <dbReference type="Pfam" id="PF01402"/>
    </source>
</evidence>
<dbReference type="AlphaFoldDB" id="A0A6V8NSA7"/>
<keyword evidence="9" id="KW-1185">Reference proteome</keyword>
<dbReference type="EMBL" id="BLSB01000066">
    <property type="protein sequence ID" value="GFP35212.1"/>
    <property type="molecule type" value="Genomic_DNA"/>
</dbReference>
<evidence type="ECO:0000313" key="4">
    <source>
        <dbReference type="EMBL" id="GFP32451.1"/>
    </source>
</evidence>
<feature type="domain" description="Ribbon-helix-helix protein CopG" evidence="1">
    <location>
        <begin position="3"/>
        <end position="42"/>
    </location>
</feature>
<evidence type="ECO:0000313" key="5">
    <source>
        <dbReference type="EMBL" id="GFP35212.1"/>
    </source>
</evidence>
<dbReference type="RefSeq" id="WP_176227286.1">
    <property type="nucleotide sequence ID" value="NZ_BLRV01000307.1"/>
</dbReference>
<dbReference type="Proteomes" id="UP000591948">
    <property type="component" value="Unassembled WGS sequence"/>
</dbReference>
<dbReference type="Gene3D" id="1.10.1220.10">
    <property type="entry name" value="Met repressor-like"/>
    <property type="match status" value="1"/>
</dbReference>
<dbReference type="GO" id="GO:0006355">
    <property type="term" value="P:regulation of DNA-templated transcription"/>
    <property type="evidence" value="ECO:0007669"/>
    <property type="project" value="InterPro"/>
</dbReference>
<gene>
    <name evidence="2" type="ORF">HKBW3S06_01501</name>
    <name evidence="3" type="ORF">HKBW3S33_00853</name>
    <name evidence="4" type="ORF">HKBW3S42_00755</name>
    <name evidence="5" type="ORF">HKBW3S43_01004</name>
</gene>
<dbReference type="SUPFAM" id="SSF47598">
    <property type="entry name" value="Ribbon-helix-helix"/>
    <property type="match status" value="1"/>
</dbReference>
<evidence type="ECO:0000313" key="6">
    <source>
        <dbReference type="Proteomes" id="UP000568877"/>
    </source>
</evidence>
<dbReference type="EMBL" id="BLRY01000036">
    <property type="protein sequence ID" value="GFP27440.1"/>
    <property type="molecule type" value="Genomic_DNA"/>
</dbReference>
<dbReference type="InterPro" id="IPR002145">
    <property type="entry name" value="CopG"/>
</dbReference>
<organism evidence="2 8">
    <name type="scientific">Candidatus Hakubella thermalkaliphila</name>
    <dbReference type="NCBI Taxonomy" id="2754717"/>
    <lineage>
        <taxon>Bacteria</taxon>
        <taxon>Bacillati</taxon>
        <taxon>Actinomycetota</taxon>
        <taxon>Actinomycetota incertae sedis</taxon>
        <taxon>Candidatus Hakubellales</taxon>
        <taxon>Candidatus Hakubellaceae</taxon>
        <taxon>Candidatus Hakubella</taxon>
    </lineage>
</organism>